<reference evidence="2" key="1">
    <citation type="submission" date="2022-11" db="UniProtKB">
        <authorList>
            <consortium name="WormBaseParasite"/>
        </authorList>
    </citation>
    <scope>IDENTIFICATION</scope>
</reference>
<protein>
    <submittedName>
        <fullName evidence="2">Uncharacterized protein</fullName>
    </submittedName>
</protein>
<dbReference type="AlphaFoldDB" id="A0A915AQF3"/>
<proteinExistence type="predicted"/>
<dbReference type="WBParaSite" id="PgR013_g103_t01">
    <property type="protein sequence ID" value="PgR013_g103_t01"/>
    <property type="gene ID" value="PgR013_g103"/>
</dbReference>
<name>A0A915AQF3_PARUN</name>
<keyword evidence="1" id="KW-1185">Reference proteome</keyword>
<sequence length="245" mass="27377">PTEEFLHESKRRLSLSNKRCRFKVENLSGVRCAIVSNFDENSPSLVELATDNSFSGNNGERCACLSVSMGRDRYSLDLYESSLENVLVESPPPNVCILAILNDTIQQGVNAIHSIREAIPPKTIMPILLIAYKRNKANERGDETELEKELAALTYDINAYRCLACSNINRKTMRTILIMALVAARPHISEFGSTNDLRFDDDLPESSFASAISLPNISEGNVTKKKTAKRILSYRTSFNKLCNLQ</sequence>
<dbReference type="Proteomes" id="UP000887569">
    <property type="component" value="Unplaced"/>
</dbReference>
<organism evidence="1 2">
    <name type="scientific">Parascaris univalens</name>
    <name type="common">Nematode worm</name>
    <dbReference type="NCBI Taxonomy" id="6257"/>
    <lineage>
        <taxon>Eukaryota</taxon>
        <taxon>Metazoa</taxon>
        <taxon>Ecdysozoa</taxon>
        <taxon>Nematoda</taxon>
        <taxon>Chromadorea</taxon>
        <taxon>Rhabditida</taxon>
        <taxon>Spirurina</taxon>
        <taxon>Ascaridomorpha</taxon>
        <taxon>Ascaridoidea</taxon>
        <taxon>Ascarididae</taxon>
        <taxon>Parascaris</taxon>
    </lineage>
</organism>
<evidence type="ECO:0000313" key="1">
    <source>
        <dbReference type="Proteomes" id="UP000887569"/>
    </source>
</evidence>
<evidence type="ECO:0000313" key="2">
    <source>
        <dbReference type="WBParaSite" id="PgR013_g103_t01"/>
    </source>
</evidence>
<accession>A0A915AQF3</accession>